<dbReference type="Proteomes" id="UP000220768">
    <property type="component" value="Unassembled WGS sequence"/>
</dbReference>
<feature type="compositionally biased region" description="Acidic residues" evidence="1">
    <location>
        <begin position="56"/>
        <end position="72"/>
    </location>
</feature>
<keyword evidence="3" id="KW-1185">Reference proteome</keyword>
<evidence type="ECO:0000313" key="3">
    <source>
        <dbReference type="Proteomes" id="UP000220768"/>
    </source>
</evidence>
<dbReference type="EMBL" id="NWSV01000002">
    <property type="protein sequence ID" value="PDT05703.1"/>
    <property type="molecule type" value="Genomic_DNA"/>
</dbReference>
<dbReference type="Pfam" id="PF10948">
    <property type="entry name" value="DUF2635"/>
    <property type="match status" value="1"/>
</dbReference>
<dbReference type="RefSeq" id="WP_097610775.1">
    <property type="nucleotide sequence ID" value="NZ_NWSV01000002.1"/>
</dbReference>
<dbReference type="InterPro" id="IPR024400">
    <property type="entry name" value="DUF2635"/>
</dbReference>
<evidence type="ECO:0000256" key="1">
    <source>
        <dbReference type="SAM" id="MobiDB-lite"/>
    </source>
</evidence>
<sequence>MLGFLKPAEGMTVDQEDGRPWPANGMDAPNTLFVRRRIACGDLVEAERPVVVPADPEPEVEPPIVPEDETPEIDPAAGATETETPPRPRRSKGEK</sequence>
<reference evidence="2 3" key="1">
    <citation type="submission" date="2017-09" db="EMBL/GenBank/DDBJ databases">
        <title>Comparative genomics of rhizobia isolated from Phaseolus vulgaris in China.</title>
        <authorList>
            <person name="Tong W."/>
        </authorList>
    </citation>
    <scope>NUCLEOTIDE SEQUENCE [LARGE SCALE GENOMIC DNA]</scope>
    <source>
        <strain evidence="2 3">C5</strain>
    </source>
</reference>
<dbReference type="AlphaFoldDB" id="A0A2A6JGY9"/>
<feature type="region of interest" description="Disordered" evidence="1">
    <location>
        <begin position="1"/>
        <end position="28"/>
    </location>
</feature>
<feature type="region of interest" description="Disordered" evidence="1">
    <location>
        <begin position="49"/>
        <end position="95"/>
    </location>
</feature>
<name>A0A2A6JGY9_9HYPH</name>
<gene>
    <name evidence="2" type="ORF">CO666_03615</name>
</gene>
<accession>A0A2A6JGY9</accession>
<proteinExistence type="predicted"/>
<protein>
    <recommendedName>
        <fullName evidence="4">DUF2635 domain-containing protein</fullName>
    </recommendedName>
</protein>
<organism evidence="2 3">
    <name type="scientific">Rhizobium chutanense</name>
    <dbReference type="NCBI Taxonomy" id="2035448"/>
    <lineage>
        <taxon>Bacteria</taxon>
        <taxon>Pseudomonadati</taxon>
        <taxon>Pseudomonadota</taxon>
        <taxon>Alphaproteobacteria</taxon>
        <taxon>Hyphomicrobiales</taxon>
        <taxon>Rhizobiaceae</taxon>
        <taxon>Rhizobium/Agrobacterium group</taxon>
        <taxon>Rhizobium</taxon>
    </lineage>
</organism>
<comment type="caution">
    <text evidence="2">The sequence shown here is derived from an EMBL/GenBank/DDBJ whole genome shotgun (WGS) entry which is preliminary data.</text>
</comment>
<evidence type="ECO:0000313" key="2">
    <source>
        <dbReference type="EMBL" id="PDT05703.1"/>
    </source>
</evidence>
<evidence type="ECO:0008006" key="4">
    <source>
        <dbReference type="Google" id="ProtNLM"/>
    </source>
</evidence>